<feature type="coiled-coil region" evidence="1">
    <location>
        <begin position="71"/>
        <end position="108"/>
    </location>
</feature>
<protein>
    <recommendedName>
        <fullName evidence="5">Rhs element Vgr protein</fullName>
    </recommendedName>
</protein>
<reference evidence="4" key="1">
    <citation type="journal article" date="2011" name="J. Bacteriol.">
        <title>Genome Sequence of an Erwinia amylovora Strain with Pathogenicity Restricted to Rubus Plants.</title>
        <authorList>
            <person name="Powney R."/>
            <person name="Smits T.H."/>
            <person name="Sawbridge T."/>
            <person name="Frey B."/>
            <person name="Blom J."/>
            <person name="Frey J.E."/>
            <person name="Plummer K.M."/>
            <person name="Beer S.V."/>
            <person name="Luck J."/>
            <person name="Duffy B."/>
            <person name="Rodoni B."/>
        </authorList>
    </citation>
    <scope>NUCLEOTIDE SEQUENCE</scope>
    <source>
        <strain evidence="4">ATCC BAA-2158</strain>
    </source>
</reference>
<dbReference type="Pfam" id="PF13296">
    <property type="entry name" value="T6SS_Vgr"/>
    <property type="match status" value="1"/>
</dbReference>
<sequence length="236" mass="25430">MEDKRGEEPIALATEYGKTGLNSGHLVDALGRPRGAGTELRTDERGTIRAGKGLLLSADNQPKALGEVPDRAAALKETGRLQQQLRQLEMAAEQAQALKADIDSQMRMLAQRLKPLHKIIHFTAPQGMALTSGEDMQLAATENVAMNAGGDISAGVTGNLAALAGERLGLYARTGPLSLKAGEGPVDMQAQNGNMRLFAEQKLTIASEEDILFAGKKRITLIVHFLFVRLFKIDKY</sequence>
<dbReference type="InterPro" id="IPR028244">
    <property type="entry name" value="T6SS_Rhs_Vgr_dom"/>
</dbReference>
<feature type="domain" description="Putative type VI secretion system Rhs element associated Vgr" evidence="3">
    <location>
        <begin position="1"/>
        <end position="92"/>
    </location>
</feature>
<evidence type="ECO:0000313" key="4">
    <source>
        <dbReference type="EMBL" id="CBX82097.1"/>
    </source>
</evidence>
<dbReference type="Pfam" id="PF10106">
    <property type="entry name" value="DUF2345"/>
    <property type="match status" value="1"/>
</dbReference>
<accession>E5B9E1</accession>
<feature type="domain" description="DUF2345" evidence="2">
    <location>
        <begin position="120"/>
        <end position="221"/>
    </location>
</feature>
<dbReference type="InterPro" id="IPR018769">
    <property type="entry name" value="VgrG2_DUF2345"/>
</dbReference>
<name>E5B9E1_ERWAM</name>
<proteinExistence type="predicted"/>
<evidence type="ECO:0008006" key="5">
    <source>
        <dbReference type="Google" id="ProtNLM"/>
    </source>
</evidence>
<evidence type="ECO:0000259" key="2">
    <source>
        <dbReference type="Pfam" id="PF10106"/>
    </source>
</evidence>
<dbReference type="EMBL" id="FR719196">
    <property type="protein sequence ID" value="CBX82097.1"/>
    <property type="molecule type" value="Genomic_DNA"/>
</dbReference>
<evidence type="ECO:0000256" key="1">
    <source>
        <dbReference type="SAM" id="Coils"/>
    </source>
</evidence>
<organism evidence="4">
    <name type="scientific">Erwinia amylovora ATCC BAA-2158</name>
    <dbReference type="NCBI Taxonomy" id="889211"/>
    <lineage>
        <taxon>Bacteria</taxon>
        <taxon>Pseudomonadati</taxon>
        <taxon>Pseudomonadota</taxon>
        <taxon>Gammaproteobacteria</taxon>
        <taxon>Enterobacterales</taxon>
        <taxon>Erwiniaceae</taxon>
        <taxon>Erwinia</taxon>
    </lineage>
</organism>
<keyword evidence="1" id="KW-0175">Coiled coil</keyword>
<gene>
    <name evidence="4" type="ORF">EAIL5_3277</name>
</gene>
<dbReference type="AlphaFoldDB" id="E5B9E1"/>
<evidence type="ECO:0000259" key="3">
    <source>
        <dbReference type="Pfam" id="PF13296"/>
    </source>
</evidence>